<comment type="catalytic activity">
    <reaction evidence="8">
        <text>tRNA(Gly) + glycine + ATP = glycyl-tRNA(Gly) + AMP + diphosphate</text>
        <dbReference type="Rhea" id="RHEA:16013"/>
        <dbReference type="Rhea" id="RHEA-COMP:9664"/>
        <dbReference type="Rhea" id="RHEA-COMP:9683"/>
        <dbReference type="ChEBI" id="CHEBI:30616"/>
        <dbReference type="ChEBI" id="CHEBI:33019"/>
        <dbReference type="ChEBI" id="CHEBI:57305"/>
        <dbReference type="ChEBI" id="CHEBI:78442"/>
        <dbReference type="ChEBI" id="CHEBI:78522"/>
        <dbReference type="ChEBI" id="CHEBI:456215"/>
        <dbReference type="EC" id="6.1.1.14"/>
    </reaction>
</comment>
<reference evidence="11" key="1">
    <citation type="submission" date="2017-09" db="EMBL/GenBank/DDBJ databases">
        <title>Depth-based differentiation of microbial function through sediment-hosted aquifers and enrichment of novel symbionts in the deep terrestrial subsurface.</title>
        <authorList>
            <person name="Probst A.J."/>
            <person name="Ladd B."/>
            <person name="Jarett J.K."/>
            <person name="Geller-Mcgrath D.E."/>
            <person name="Sieber C.M.K."/>
            <person name="Emerson J.B."/>
            <person name="Anantharaman K."/>
            <person name="Thomas B.C."/>
            <person name="Malmstrom R."/>
            <person name="Stieglmeier M."/>
            <person name="Klingl A."/>
            <person name="Woyke T."/>
            <person name="Ryan C.M."/>
            <person name="Banfield J.F."/>
        </authorList>
    </citation>
    <scope>NUCLEOTIDE SEQUENCE [LARGE SCALE GENOMIC DNA]</scope>
</reference>
<evidence type="ECO:0000256" key="8">
    <source>
        <dbReference type="HAMAP-Rule" id="MF_00253"/>
    </source>
</evidence>
<protein>
    <recommendedName>
        <fullName evidence="8">Glycine--tRNA ligase</fullName>
        <ecNumber evidence="8">6.1.1.14</ecNumber>
    </recommendedName>
    <alternativeName>
        <fullName evidence="8">Glycyl-tRNA synthetase</fullName>
        <shortName evidence="8">GlyRS</shortName>
    </alternativeName>
</protein>
<comment type="subunit">
    <text evidence="8">Homodimer.</text>
</comment>
<evidence type="ECO:0000256" key="3">
    <source>
        <dbReference type="ARBA" id="ARBA00022598"/>
    </source>
</evidence>
<evidence type="ECO:0000256" key="4">
    <source>
        <dbReference type="ARBA" id="ARBA00022741"/>
    </source>
</evidence>
<dbReference type="Pfam" id="PF00587">
    <property type="entry name" value="tRNA-synt_2b"/>
    <property type="match status" value="1"/>
</dbReference>
<feature type="binding site" evidence="8">
    <location>
        <begin position="264"/>
        <end position="265"/>
    </location>
    <ligand>
        <name>ATP</name>
        <dbReference type="ChEBI" id="CHEBI:30616"/>
    </ligand>
</feature>
<evidence type="ECO:0000256" key="2">
    <source>
        <dbReference type="ARBA" id="ARBA00022490"/>
    </source>
</evidence>
<dbReference type="GO" id="GO:0004820">
    <property type="term" value="F:glycine-tRNA ligase activity"/>
    <property type="evidence" value="ECO:0007669"/>
    <property type="project" value="UniProtKB-UniRule"/>
</dbReference>
<dbReference type="Gene3D" id="3.30.930.10">
    <property type="entry name" value="Bira Bifunctional Protein, Domain 2"/>
    <property type="match status" value="1"/>
</dbReference>
<dbReference type="EMBL" id="PEXW01000035">
    <property type="protein sequence ID" value="PIS40752.1"/>
    <property type="molecule type" value="Genomic_DNA"/>
</dbReference>
<feature type="binding site" evidence="8">
    <location>
        <position position="146"/>
    </location>
    <ligand>
        <name>substrate</name>
    </ligand>
</feature>
<dbReference type="InterPro" id="IPR027031">
    <property type="entry name" value="Gly-tRNA_synthase/POLG2"/>
</dbReference>
<keyword evidence="7 8" id="KW-0030">Aminoacyl-tRNA synthetase</keyword>
<dbReference type="Proteomes" id="UP000236845">
    <property type="component" value="Unassembled WGS sequence"/>
</dbReference>
<evidence type="ECO:0000313" key="11">
    <source>
        <dbReference type="Proteomes" id="UP000236845"/>
    </source>
</evidence>
<keyword evidence="5 8" id="KW-0067">ATP-binding</keyword>
<dbReference type="SUPFAM" id="SSF52954">
    <property type="entry name" value="Class II aaRS ABD-related"/>
    <property type="match status" value="1"/>
</dbReference>
<dbReference type="InterPro" id="IPR022961">
    <property type="entry name" value="Gly_tRNA_ligase_bac"/>
</dbReference>
<dbReference type="Gene3D" id="3.40.50.800">
    <property type="entry name" value="Anticodon-binding domain"/>
    <property type="match status" value="1"/>
</dbReference>
<comment type="subcellular location">
    <subcellularLocation>
        <location evidence="8">Cytoplasm</location>
    </subcellularLocation>
</comment>
<dbReference type="PANTHER" id="PTHR10745:SF8">
    <property type="entry name" value="DNA POLYMERASE SUBUNIT GAMMA-2, MITOCHONDRIAL"/>
    <property type="match status" value="1"/>
</dbReference>
<dbReference type="PROSITE" id="PS50862">
    <property type="entry name" value="AA_TRNA_LIGASE_II"/>
    <property type="match status" value="1"/>
</dbReference>
<evidence type="ECO:0000256" key="1">
    <source>
        <dbReference type="ARBA" id="ARBA00008226"/>
    </source>
</evidence>
<dbReference type="GO" id="GO:1990742">
    <property type="term" value="C:microvesicle"/>
    <property type="evidence" value="ECO:0007669"/>
    <property type="project" value="UniProtKB-ARBA"/>
</dbReference>
<feature type="binding site" evidence="8">
    <location>
        <begin position="188"/>
        <end position="193"/>
    </location>
    <ligand>
        <name>ATP</name>
        <dbReference type="ChEBI" id="CHEBI:30616"/>
    </ligand>
</feature>
<dbReference type="Pfam" id="PF03129">
    <property type="entry name" value="HGTP_anticodon"/>
    <property type="match status" value="1"/>
</dbReference>
<dbReference type="InterPro" id="IPR036621">
    <property type="entry name" value="Anticodon-bd_dom_sf"/>
</dbReference>
<comment type="function">
    <text evidence="8">Catalyzes the attachment of glycine to tRNA(Gly).</text>
</comment>
<dbReference type="AlphaFoldDB" id="A0A2H0YSM3"/>
<dbReference type="CDD" id="cd00858">
    <property type="entry name" value="GlyRS_anticodon"/>
    <property type="match status" value="1"/>
</dbReference>
<dbReference type="HAMAP" id="MF_00253_B">
    <property type="entry name" value="Gly_tRNA_synth_B"/>
    <property type="match status" value="1"/>
</dbReference>
<keyword evidence="2 8" id="KW-0963">Cytoplasm</keyword>
<feature type="binding site" evidence="8">
    <location>
        <position position="100"/>
    </location>
    <ligand>
        <name>substrate</name>
    </ligand>
</feature>
<comment type="caution">
    <text evidence="10">The sequence shown here is derived from an EMBL/GenBank/DDBJ whole genome shotgun (WGS) entry which is preliminary data.</text>
</comment>
<accession>A0A2H0YSM3</accession>
<sequence length="438" mass="50971">MNESPKMEKLVSFCKQRGFIFPSAEKYGGLQGFWDFGPLGVELKNNIKKAWWKRFVQERGDIVGLDSAIITNPTVWEKSGHVEGFSDKLVECKKCHHRFKADDLAKMEKCPDCEGELTNEKSFNTMFKTFVGPVEDSTSTAYLRPETAQNIFINFDNVRQAMRLKVPFGIAQIGKAFRNEITPGNFIFRSREFEQMELEYFINKKDDEKWFKKWVDDSFQWFIDLGIKKENLRLFKQPKTELAHYSKATTDIEYKFPFDKGFAELMGIANRTDFDLKSHGFEYRDEENKTVFVPYVIEPSAGVDRAALAFMLDAYDEVKGGRTTTTESNKEVEVVLRLHKDLAPYKVAILPLSKKEQLAKPAQDIYHDLQKHFMVAYDDVSSIGRRYRRQDEIGTPYCVTFDFDSLDDKKVTVRDRDTMKQDRVEIGDLKNYLEEKLD</sequence>
<evidence type="ECO:0000256" key="7">
    <source>
        <dbReference type="ARBA" id="ARBA00023146"/>
    </source>
</evidence>
<feature type="binding site" evidence="8">
    <location>
        <begin position="298"/>
        <end position="302"/>
    </location>
    <ligand>
        <name>substrate</name>
    </ligand>
</feature>
<evidence type="ECO:0000313" key="10">
    <source>
        <dbReference type="EMBL" id="PIS40752.1"/>
    </source>
</evidence>
<dbReference type="InterPro" id="IPR006195">
    <property type="entry name" value="aa-tRNA-synth_II"/>
</dbReference>
<proteinExistence type="inferred from homology"/>
<gene>
    <name evidence="8" type="primary">glyQS</name>
    <name evidence="10" type="ORF">COT26_01665</name>
</gene>
<evidence type="ECO:0000256" key="6">
    <source>
        <dbReference type="ARBA" id="ARBA00022917"/>
    </source>
</evidence>
<name>A0A2H0YSM3_9BACT</name>
<evidence type="ECO:0000259" key="9">
    <source>
        <dbReference type="PROSITE" id="PS50862"/>
    </source>
</evidence>
<dbReference type="GO" id="GO:0004081">
    <property type="term" value="F:bis(5'-nucleosyl)-tetraphosphatase (asymmetrical) activity"/>
    <property type="evidence" value="ECO:0007669"/>
    <property type="project" value="UniProtKB-ARBA"/>
</dbReference>
<feature type="binding site" evidence="8">
    <location>
        <begin position="302"/>
        <end position="305"/>
    </location>
    <ligand>
        <name>ATP</name>
        <dbReference type="ChEBI" id="CHEBI:30616"/>
    </ligand>
</feature>
<dbReference type="InterPro" id="IPR004154">
    <property type="entry name" value="Anticodon-bd"/>
</dbReference>
<dbReference type="FunFam" id="3.40.50.800:FF:000002">
    <property type="entry name" value="Glycine--tRNA ligase"/>
    <property type="match status" value="1"/>
</dbReference>
<dbReference type="NCBIfam" id="NF003211">
    <property type="entry name" value="PRK04173.1"/>
    <property type="match status" value="1"/>
</dbReference>
<feature type="binding site" evidence="8">
    <location>
        <begin position="178"/>
        <end position="180"/>
    </location>
    <ligand>
        <name>ATP</name>
        <dbReference type="ChEBI" id="CHEBI:30616"/>
    </ligand>
</feature>
<keyword evidence="4 8" id="KW-0547">Nucleotide-binding</keyword>
<dbReference type="InterPro" id="IPR045864">
    <property type="entry name" value="aa-tRNA-synth_II/BPL/LPL"/>
</dbReference>
<dbReference type="NCBIfam" id="TIGR00389">
    <property type="entry name" value="glyS_dimeric"/>
    <property type="match status" value="1"/>
</dbReference>
<dbReference type="GO" id="GO:0015966">
    <property type="term" value="P:diadenosine tetraphosphate biosynthetic process"/>
    <property type="evidence" value="ECO:0007669"/>
    <property type="project" value="UniProtKB-ARBA"/>
</dbReference>
<dbReference type="GO" id="GO:0070062">
    <property type="term" value="C:extracellular exosome"/>
    <property type="evidence" value="ECO:0007669"/>
    <property type="project" value="UniProtKB-ARBA"/>
</dbReference>
<feature type="binding site" evidence="8">
    <location>
        <begin position="193"/>
        <end position="197"/>
    </location>
    <ligand>
        <name>substrate</name>
    </ligand>
</feature>
<dbReference type="InterPro" id="IPR033731">
    <property type="entry name" value="GlyRS-like_core"/>
</dbReference>
<dbReference type="GO" id="GO:0006426">
    <property type="term" value="P:glycyl-tRNA aminoacylation"/>
    <property type="evidence" value="ECO:0007669"/>
    <property type="project" value="UniProtKB-UniRule"/>
</dbReference>
<feature type="domain" description="Aminoacyl-transfer RNA synthetases class-II family profile" evidence="9">
    <location>
        <begin position="8"/>
        <end position="351"/>
    </location>
</feature>
<dbReference type="GO" id="GO:0005524">
    <property type="term" value="F:ATP binding"/>
    <property type="evidence" value="ECO:0007669"/>
    <property type="project" value="UniProtKB-UniRule"/>
</dbReference>
<dbReference type="PRINTS" id="PR01043">
    <property type="entry name" value="TRNASYNTHGLY"/>
</dbReference>
<dbReference type="GO" id="GO:0005737">
    <property type="term" value="C:cytoplasm"/>
    <property type="evidence" value="ECO:0007669"/>
    <property type="project" value="UniProtKB-SubCell"/>
</dbReference>
<keyword evidence="3 8" id="KW-0436">Ligase</keyword>
<dbReference type="SUPFAM" id="SSF55681">
    <property type="entry name" value="Class II aaRS and biotin synthetases"/>
    <property type="match status" value="1"/>
</dbReference>
<dbReference type="CDD" id="cd00774">
    <property type="entry name" value="GlyRS-like_core"/>
    <property type="match status" value="1"/>
</dbReference>
<keyword evidence="6 8" id="KW-0648">Protein biosynthesis</keyword>
<organism evidence="10 11">
    <name type="scientific">Candidatus Kerfeldbacteria bacterium CG08_land_8_20_14_0_20_43_14</name>
    <dbReference type="NCBI Taxonomy" id="2014246"/>
    <lineage>
        <taxon>Bacteria</taxon>
        <taxon>Candidatus Kerfeldiibacteriota</taxon>
    </lineage>
</organism>
<dbReference type="InterPro" id="IPR002314">
    <property type="entry name" value="aa-tRNA-synt_IIb"/>
</dbReference>
<dbReference type="EC" id="6.1.1.14" evidence="8"/>
<comment type="similarity">
    <text evidence="1 8">Belongs to the class-II aminoacyl-tRNA synthetase family.</text>
</comment>
<dbReference type="InterPro" id="IPR002315">
    <property type="entry name" value="tRNA-synt_gly"/>
</dbReference>
<evidence type="ECO:0000256" key="5">
    <source>
        <dbReference type="ARBA" id="ARBA00022840"/>
    </source>
</evidence>
<dbReference type="PANTHER" id="PTHR10745">
    <property type="entry name" value="GLYCYL-TRNA SYNTHETASE/DNA POLYMERASE SUBUNIT GAMMA-2"/>
    <property type="match status" value="1"/>
</dbReference>